<organism evidence="1 2">
    <name type="scientific">Brenneria izadpanahii</name>
    <dbReference type="NCBI Taxonomy" id="2722756"/>
    <lineage>
        <taxon>Bacteria</taxon>
        <taxon>Pseudomonadati</taxon>
        <taxon>Pseudomonadota</taxon>
        <taxon>Gammaproteobacteria</taxon>
        <taxon>Enterobacterales</taxon>
        <taxon>Pectobacteriaceae</taxon>
        <taxon>Brenneria</taxon>
    </lineage>
</organism>
<gene>
    <name evidence="1" type="ORF">HC231_17795</name>
</gene>
<proteinExistence type="predicted"/>
<dbReference type="EMBL" id="CP050854">
    <property type="protein sequence ID" value="QTF09561.1"/>
    <property type="molecule type" value="Genomic_DNA"/>
</dbReference>
<reference evidence="1 2" key="1">
    <citation type="submission" date="2020-03" db="EMBL/GenBank/DDBJ databases">
        <authorList>
            <person name="Bakhshi Ganjeh M."/>
        </authorList>
    </citation>
    <scope>NUCLEOTIDE SEQUENCE [LARGE SCALE GENOMIC DNA]</scope>
    <source>
        <strain evidence="2">Iran 50</strain>
    </source>
</reference>
<accession>A0ABX7UUW2</accession>
<dbReference type="RefSeq" id="WP_208228060.1">
    <property type="nucleotide sequence ID" value="NZ_CP050854.1"/>
</dbReference>
<keyword evidence="2" id="KW-1185">Reference proteome</keyword>
<protein>
    <recommendedName>
        <fullName evidence="3">Peptidase C39 domain-containing protein</fullName>
    </recommendedName>
</protein>
<evidence type="ECO:0000313" key="1">
    <source>
        <dbReference type="EMBL" id="QTF09561.1"/>
    </source>
</evidence>
<evidence type="ECO:0000313" key="2">
    <source>
        <dbReference type="Proteomes" id="UP000671960"/>
    </source>
</evidence>
<name>A0ABX7UUW2_9GAMM</name>
<sequence>MFNINPYLYDINAYQRLRDAVNNTAVSDDTQSASGESSNDYHDADNSGYVHSYAVNHGYDNANVYHESSHYQYAQYAPPEAPYFPAGFAAMPGYGNLSHLAQGYSALMSSHEVSYPAGSASSHGPTLRFDRGEGWNEPGCVVACIAMVAGVPYKEARDQAESVADFDGERGLTFTEAQDILESMGVEASRHDQDVDWSDLPDLAIVSVQGEVSEAHSVVFERNGNNEYIYDWKNYAPVPRSSNYELLSDDYYLEIHR</sequence>
<evidence type="ECO:0008006" key="3">
    <source>
        <dbReference type="Google" id="ProtNLM"/>
    </source>
</evidence>
<dbReference type="Proteomes" id="UP000671960">
    <property type="component" value="Chromosome"/>
</dbReference>